<protein>
    <submittedName>
        <fullName evidence="3">DUF4350 domain-containing protein</fullName>
    </submittedName>
</protein>
<keyword evidence="1" id="KW-1133">Transmembrane helix</keyword>
<dbReference type="Proteomes" id="UP001500326">
    <property type="component" value="Unassembled WGS sequence"/>
</dbReference>
<keyword evidence="1" id="KW-0812">Transmembrane</keyword>
<evidence type="ECO:0000313" key="4">
    <source>
        <dbReference type="Proteomes" id="UP001500326"/>
    </source>
</evidence>
<gene>
    <name evidence="3" type="ORF">GCM10009777_18950</name>
</gene>
<organism evidence="3 4">
    <name type="scientific">Microbacterium pumilum</name>
    <dbReference type="NCBI Taxonomy" id="344165"/>
    <lineage>
        <taxon>Bacteria</taxon>
        <taxon>Bacillati</taxon>
        <taxon>Actinomycetota</taxon>
        <taxon>Actinomycetes</taxon>
        <taxon>Micrococcales</taxon>
        <taxon>Microbacteriaceae</taxon>
        <taxon>Microbacterium</taxon>
    </lineage>
</organism>
<reference evidence="3 4" key="1">
    <citation type="journal article" date="2019" name="Int. J. Syst. Evol. Microbiol.">
        <title>The Global Catalogue of Microorganisms (GCM) 10K type strain sequencing project: providing services to taxonomists for standard genome sequencing and annotation.</title>
        <authorList>
            <consortium name="The Broad Institute Genomics Platform"/>
            <consortium name="The Broad Institute Genome Sequencing Center for Infectious Disease"/>
            <person name="Wu L."/>
            <person name="Ma J."/>
        </authorList>
    </citation>
    <scope>NUCLEOTIDE SEQUENCE [LARGE SCALE GENOMIC DNA]</scope>
    <source>
        <strain evidence="3 4">JCM 14902</strain>
    </source>
</reference>
<keyword evidence="1" id="KW-0472">Membrane</keyword>
<proteinExistence type="predicted"/>
<name>A0ABN2SFJ8_9MICO</name>
<evidence type="ECO:0000313" key="3">
    <source>
        <dbReference type="EMBL" id="GAA1985183.1"/>
    </source>
</evidence>
<accession>A0ABN2SFJ8</accession>
<evidence type="ECO:0000256" key="1">
    <source>
        <dbReference type="SAM" id="Phobius"/>
    </source>
</evidence>
<comment type="caution">
    <text evidence="3">The sequence shown here is derived from an EMBL/GenBank/DDBJ whole genome shotgun (WGS) entry which is preliminary data.</text>
</comment>
<dbReference type="InterPro" id="IPR025646">
    <property type="entry name" value="DUF4350"/>
</dbReference>
<feature type="domain" description="DUF4350" evidence="2">
    <location>
        <begin position="48"/>
        <end position="222"/>
    </location>
</feature>
<dbReference type="RefSeq" id="WP_344061005.1">
    <property type="nucleotide sequence ID" value="NZ_BAAAOH010000001.1"/>
</dbReference>
<sequence length="394" mass="40762">MTAVASTPTRRRSAIGWFAIGLIIVIVGSVGAALSGLWNWNQREALDPESAGPLGSLALAEILREEGMQVIVARDRETAARELDGRPATLVLPDSPALSNAAVLALARIATDVVLIEPRSRTLHLLMTGAATAGVSANGPVEPGCDVADAVRSGPVAPRAVFTAEGGEAISECYAAADGFGLLVGPALQDASAGRVAAIDGRALFTNESLAEDGNAALALNLMGRHPAVVWYVPSLADTDLADGDPSLGELTPPWVTPVIVLLLGAGLAAALWRGRRFGPLVAERLPVSVRASETTEGRARLYAQSRDALHAADQLRIPALGRIGRALGLGTGASAAEIADAAAARTGLDRAAVRGTLIDDIPRGDADLVALDTRLRHLEDAVHAAVRPERNPR</sequence>
<dbReference type="EMBL" id="BAAAOH010000001">
    <property type="protein sequence ID" value="GAA1985183.1"/>
    <property type="molecule type" value="Genomic_DNA"/>
</dbReference>
<evidence type="ECO:0000259" key="2">
    <source>
        <dbReference type="Pfam" id="PF14258"/>
    </source>
</evidence>
<feature type="transmembrane region" description="Helical" evidence="1">
    <location>
        <begin position="15"/>
        <end position="40"/>
    </location>
</feature>
<dbReference type="Pfam" id="PF14258">
    <property type="entry name" value="DUF4350"/>
    <property type="match status" value="1"/>
</dbReference>
<keyword evidence="4" id="KW-1185">Reference proteome</keyword>